<organism evidence="1 2">
    <name type="scientific">Pseudotamlana carrageenivorans</name>
    <dbReference type="NCBI Taxonomy" id="2069432"/>
    <lineage>
        <taxon>Bacteria</taxon>
        <taxon>Pseudomonadati</taxon>
        <taxon>Bacteroidota</taxon>
        <taxon>Flavobacteriia</taxon>
        <taxon>Flavobacteriales</taxon>
        <taxon>Flavobacteriaceae</taxon>
        <taxon>Pseudotamlana</taxon>
    </lineage>
</organism>
<accession>A0A2I7SDR4</accession>
<dbReference type="EMBL" id="CP025938">
    <property type="protein sequence ID" value="AUS04029.1"/>
    <property type="molecule type" value="Genomic_DNA"/>
</dbReference>
<dbReference type="Pfam" id="PF16395">
    <property type="entry name" value="DUF5004"/>
    <property type="match status" value="1"/>
</dbReference>
<evidence type="ECO:0000313" key="2">
    <source>
        <dbReference type="Proteomes" id="UP000236592"/>
    </source>
</evidence>
<reference evidence="2" key="1">
    <citation type="submission" date="2018-01" db="EMBL/GenBank/DDBJ databases">
        <title>Complete genome of Tamlana sp. UJ94.</title>
        <authorList>
            <person name="Jung J."/>
            <person name="Chung D."/>
            <person name="Bae S.S."/>
            <person name="Baek K."/>
        </authorList>
    </citation>
    <scope>NUCLEOTIDE SEQUENCE [LARGE SCALE GENOMIC DNA]</scope>
    <source>
        <strain evidence="2">UJ94</strain>
    </source>
</reference>
<dbReference type="KEGG" id="taj:C1A40_00365"/>
<proteinExistence type="predicted"/>
<dbReference type="InterPro" id="IPR032168">
    <property type="entry name" value="DUF5004"/>
</dbReference>
<evidence type="ECO:0000313" key="1">
    <source>
        <dbReference type="EMBL" id="AUS04029.1"/>
    </source>
</evidence>
<dbReference type="PROSITE" id="PS51257">
    <property type="entry name" value="PROKAR_LIPOPROTEIN"/>
    <property type="match status" value="1"/>
</dbReference>
<dbReference type="RefSeq" id="WP_102994153.1">
    <property type="nucleotide sequence ID" value="NZ_CP025938.1"/>
</dbReference>
<name>A0A2I7SDR4_9FLAO</name>
<gene>
    <name evidence="1" type="ORF">C1A40_00365</name>
</gene>
<protein>
    <submittedName>
        <fullName evidence="1">DUF5004 domain-containing protein</fullName>
    </submittedName>
</protein>
<dbReference type="AlphaFoldDB" id="A0A2I7SDR4"/>
<keyword evidence="2" id="KW-1185">Reference proteome</keyword>
<dbReference type="Proteomes" id="UP000236592">
    <property type="component" value="Chromosome"/>
</dbReference>
<dbReference type="OrthoDB" id="1447101at2"/>
<sequence>MNKSILSVKSILSLCLIGSLIFSCDNNDDDIVCQEALTGELTEHETALVGEWTLKSIISDEEIDLTDDDEDNASKDIFSQYDECLQDSVYNFESDRAFTYELGKNAADCKEQQEFDGTWKLNEDHMLILVSNCVESRTSIEIDEESTEFSVESTVIFTDVNDEKMTLTITTTYEKTANADVEEEEAE</sequence>